<dbReference type="SUPFAM" id="SSF46934">
    <property type="entry name" value="UBA-like"/>
    <property type="match status" value="1"/>
</dbReference>
<dbReference type="eggNOG" id="KOG0939">
    <property type="taxonomic scope" value="Eukaryota"/>
</dbReference>
<reference evidence="4" key="1">
    <citation type="journal article" date="2009" name="Nature">
        <title>Genome sequence and analysis of the Irish potato famine pathogen Phytophthora infestans.</title>
        <authorList>
            <consortium name="The Broad Institute Genome Sequencing Platform"/>
            <person name="Haas B.J."/>
            <person name="Kamoun S."/>
            <person name="Zody M.C."/>
            <person name="Jiang R.H."/>
            <person name="Handsaker R.E."/>
            <person name="Cano L.M."/>
            <person name="Grabherr M."/>
            <person name="Kodira C.D."/>
            <person name="Raffaele S."/>
            <person name="Torto-Alalibo T."/>
            <person name="Bozkurt T.O."/>
            <person name="Ah-Fong A.M."/>
            <person name="Alvarado L."/>
            <person name="Anderson V.L."/>
            <person name="Armstrong M.R."/>
            <person name="Avrova A."/>
            <person name="Baxter L."/>
            <person name="Beynon J."/>
            <person name="Boevink P.C."/>
            <person name="Bollmann S.R."/>
            <person name="Bos J.I."/>
            <person name="Bulone V."/>
            <person name="Cai G."/>
            <person name="Cakir C."/>
            <person name="Carrington J.C."/>
            <person name="Chawner M."/>
            <person name="Conti L."/>
            <person name="Costanzo S."/>
            <person name="Ewan R."/>
            <person name="Fahlgren N."/>
            <person name="Fischbach M.A."/>
            <person name="Fugelstad J."/>
            <person name="Gilroy E.M."/>
            <person name="Gnerre S."/>
            <person name="Green P.J."/>
            <person name="Grenville-Briggs L.J."/>
            <person name="Griffith J."/>
            <person name="Grunwald N.J."/>
            <person name="Horn K."/>
            <person name="Horner N.R."/>
            <person name="Hu C.H."/>
            <person name="Huitema E."/>
            <person name="Jeong D.H."/>
            <person name="Jones A.M."/>
            <person name="Jones J.D."/>
            <person name="Jones R.W."/>
            <person name="Karlsson E.K."/>
            <person name="Kunjeti S.G."/>
            <person name="Lamour K."/>
            <person name="Liu Z."/>
            <person name="Ma L."/>
            <person name="Maclean D."/>
            <person name="Chibucos M.C."/>
            <person name="McDonald H."/>
            <person name="McWalters J."/>
            <person name="Meijer H.J."/>
            <person name="Morgan W."/>
            <person name="Morris P.F."/>
            <person name="Munro C.A."/>
            <person name="O'Neill K."/>
            <person name="Ospina-Giraldo M."/>
            <person name="Pinzon A."/>
            <person name="Pritchard L."/>
            <person name="Ramsahoye B."/>
            <person name="Ren Q."/>
            <person name="Restrepo S."/>
            <person name="Roy S."/>
            <person name="Sadanandom A."/>
            <person name="Savidor A."/>
            <person name="Schornack S."/>
            <person name="Schwartz D.C."/>
            <person name="Schumann U.D."/>
            <person name="Schwessinger B."/>
            <person name="Seyer L."/>
            <person name="Sharpe T."/>
            <person name="Silvar C."/>
            <person name="Song J."/>
            <person name="Studholme D.J."/>
            <person name="Sykes S."/>
            <person name="Thines M."/>
            <person name="van de Vondervoort P.J."/>
            <person name="Phuntumart V."/>
            <person name="Wawra S."/>
            <person name="Weide R."/>
            <person name="Win J."/>
            <person name="Young C."/>
            <person name="Zhou S."/>
            <person name="Fry W."/>
            <person name="Meyers B.C."/>
            <person name="van West P."/>
            <person name="Ristaino J."/>
            <person name="Govers F."/>
            <person name="Birch P.R."/>
            <person name="Whisson S.C."/>
            <person name="Judelson H.S."/>
            <person name="Nusbaum C."/>
        </authorList>
    </citation>
    <scope>NUCLEOTIDE SEQUENCE [LARGE SCALE GENOMIC DNA]</scope>
    <source>
        <strain evidence="4">T30-4</strain>
    </source>
</reference>
<dbReference type="VEuPathDB" id="FungiDB:PITG_08023"/>
<dbReference type="Proteomes" id="UP000006643">
    <property type="component" value="Unassembled WGS sequence"/>
</dbReference>
<feature type="domain" description="UBA" evidence="2">
    <location>
        <begin position="1398"/>
        <end position="1439"/>
    </location>
</feature>
<dbReference type="EMBL" id="DS028129">
    <property type="protein sequence ID" value="EEY54394.1"/>
    <property type="molecule type" value="Genomic_DNA"/>
</dbReference>
<protein>
    <submittedName>
        <fullName evidence="3">HECT E3 ubiquitin ligase, putative</fullName>
    </submittedName>
</protein>
<dbReference type="InterPro" id="IPR010314">
    <property type="entry name" value="E3_Ub_ligase_DUF913"/>
</dbReference>
<dbReference type="OrthoDB" id="123552at2759"/>
<dbReference type="OMA" id="GILIRMT"/>
<dbReference type="GeneID" id="9472644"/>
<dbReference type="SMART" id="SM00165">
    <property type="entry name" value="UBA"/>
    <property type="match status" value="1"/>
</dbReference>
<evidence type="ECO:0000256" key="1">
    <source>
        <dbReference type="SAM" id="MobiDB-lite"/>
    </source>
</evidence>
<organism evidence="3 4">
    <name type="scientific">Phytophthora infestans (strain T30-4)</name>
    <name type="common">Potato late blight agent</name>
    <dbReference type="NCBI Taxonomy" id="403677"/>
    <lineage>
        <taxon>Eukaryota</taxon>
        <taxon>Sar</taxon>
        <taxon>Stramenopiles</taxon>
        <taxon>Oomycota</taxon>
        <taxon>Peronosporomycetes</taxon>
        <taxon>Peronosporales</taxon>
        <taxon>Peronosporaceae</taxon>
        <taxon>Phytophthora</taxon>
    </lineage>
</organism>
<dbReference type="Gene3D" id="1.10.8.10">
    <property type="entry name" value="DNA helicase RuvA subunit, C-terminal domain"/>
    <property type="match status" value="1"/>
</dbReference>
<dbReference type="RefSeq" id="XP_002904216.1">
    <property type="nucleotide sequence ID" value="XM_002904170.1"/>
</dbReference>
<feature type="region of interest" description="Disordered" evidence="1">
    <location>
        <begin position="1443"/>
        <end position="1466"/>
    </location>
</feature>
<keyword evidence="4" id="KW-1185">Reference proteome</keyword>
<dbReference type="CDD" id="cd14327">
    <property type="entry name" value="UBA_atUPL1_2_like"/>
    <property type="match status" value="1"/>
</dbReference>
<dbReference type="KEGG" id="pif:PITG_08023"/>
<evidence type="ECO:0000313" key="4">
    <source>
        <dbReference type="Proteomes" id="UP000006643"/>
    </source>
</evidence>
<dbReference type="InterPro" id="IPR009060">
    <property type="entry name" value="UBA-like_sf"/>
</dbReference>
<dbReference type="Pfam" id="PF06012">
    <property type="entry name" value="DUF908"/>
    <property type="match status" value="2"/>
</dbReference>
<dbReference type="Pfam" id="PF06025">
    <property type="entry name" value="DUF913"/>
    <property type="match status" value="1"/>
</dbReference>
<gene>
    <name evidence="3" type="ORF">PITG_08023</name>
</gene>
<dbReference type="Pfam" id="PF22562">
    <property type="entry name" value="UBA_7"/>
    <property type="match status" value="1"/>
</dbReference>
<feature type="region of interest" description="Disordered" evidence="1">
    <location>
        <begin position="2083"/>
        <end position="2109"/>
    </location>
</feature>
<evidence type="ECO:0000313" key="3">
    <source>
        <dbReference type="EMBL" id="EEY54394.1"/>
    </source>
</evidence>
<dbReference type="InterPro" id="IPR010309">
    <property type="entry name" value="E3_Ub_ligase_DUF908"/>
</dbReference>
<name>D0N9A6_PHYIT</name>
<feature type="compositionally biased region" description="Polar residues" evidence="1">
    <location>
        <begin position="2099"/>
        <end position="2109"/>
    </location>
</feature>
<dbReference type="HOGENOM" id="CLU_001509_0_0_1"/>
<dbReference type="STRING" id="403677.D0N9A6"/>
<dbReference type="PROSITE" id="PS50030">
    <property type="entry name" value="UBA"/>
    <property type="match status" value="1"/>
</dbReference>
<dbReference type="InParanoid" id="D0N9A6"/>
<sequence length="2109" mass="229125">MDVLLQVAEARVAPLLACVKGWPLEAQVDLANWRPVLLKLHKLLLGALQQCPHLVLVETELEKTDQPMATQTELEVTELVYEILKFSGFLLENATNKAVYPSAEPVTALLAARNERVVFEATKVAAMLALLSQVHRYAADLTSFMDPAAGKNNLLRRRLLTVAQGRGAPRNSLEVVDYLNAASAATFKDVDFQFYSSDQEENATSHVVSVTIPPYEDIVTASTSPTEAASAAAAACECLIEQHKIPARLHFQLYTQVRACYASRSALARENLVVERLHALLALFSLFSDAWDVTNYVEQHPELTRGIVELVRVESIEHVPVRVRVTALLVLTALVNDRVGRAGGMGVLGRQSNVLQALGVVKGTPHGVFPSLVRFCTAELGDVTALGSGATSGSTSPPPITSETSDTDMDMSLAVAFVQATTEFLSPQEAEVVSVLPFRSVGSGNGQETKLCWMEAVLGLLTAVVAIQSGAAVLTENGIVPALLHVLTMPSVSAFHMAVTTQCVQALEITVSSHSAAAGLYRDLNGVGILVDRLKLECASIAGSRGGAISSSAVSETKTVLLLAILASLSMSFHSQGVMSAGATSRAIREGSALNKVLLQLLFNVNIFGPVVFAQAAIVVSDVINNDPASVNHVHATGLADAFLMTLTRWDIAELYPSRILLPPSSELLTAVPTVLNALCLTTTHAEKVAKYEPLMHLLDVFALPQYTEEESKDYCFQGDTAAVVGAGIFELMRHVPSFQNAAIQAAVHALKKVIRFGEESCSSTASTMPQFVGDKTNGILIRMTTHVADLLEPLLSKSEHAAYFADLGGIRLLLALYQLILPSTSAFLENAMPSKKAARSGLPENALAHNSAVQSITLALRSYASQQPTNLLGAITKELGIQMDNLQRARAKVGLPWFLSESGEGAEKVLSSLPDVDLADLVGGLEKSSATNPIADKVLVVGEYLRVLAVLEWLASVIVWTLETAHTHMQSRRWFTDFTASSTQQVMARLFRVDRSVQFERASLAALHQNKRKEKSSEKQVDDAIAASSGHRGAGLWKMGSLLLLRFSLSMRGLLTAYSKVLLSAPMQHRRGDDIAVPLAPHARALARTATQILEGHLLYVVAVTRATQIDTFVQQYYLTFLLETISIVLFEGKKKQANTLLLVELMKPIGDVSEVQVSPQAHPSSSDDVAMAQENASEVEGGVIKGGKTIATCAGAQFTASNLMDVIMNIVERFFTVCLDGEGTSTGSKSSQMALTSFHIAASVLRKLSNLEALSASPLTAALLTSDEAGESEDAPFEPKKLTVQLHAMCVRALLSIWKNPNFLTSSVDSCLAEIMPIAVTILKNRLDTDDEAVGSDGESVLGRRQGLGFNRGNRERNSSTELYNEALSLRRALFGGTRGGGSSGLGGSSRRQSFEPDSEIVESLVSMGFQQPRVERALRHVQVNNMELAMEWILAHPEDENDVEGDETEHNETIGEDSAATEAGLRREREAAEEKKVEDELQALYTSLRDSFEAVCFQILRVQAEKEKCEDPTRAKDSETPNNLYPSQNLVKAIAEYFSFLCSRSDKDRDLVIQRLNTAILGYFDGGNEGGDEYLTMLTHLLALVLQLHSDSWTAMQQQTPSCIDKIVSSVSSNEILKPSSTPVLLVLDAVVTDTEFEKKLVTVCLEMLKRGSSAASTSDGKAVAHAIWQLLSRLTLEYDLASYFSAYGGLDAVLDISEDLFFAGYQELTGTLLSQVLESPEVLEHMMEEKIQRAITKLSTRFGAPSQMRITPRALLTEVAPFAARNEAVFLKALQNSVRVKKTESGRAYIVPRPKKTDCTEAATAPSAAPHKFSKGHKHQAHVIVHKIIGRIRRLWDVEKDAKKPCDKQQTSGNTSAGMCVGVYLQLLAHLITYFPACATVLAKAKDEVDSHGERGSFIRLVLREFLPSRDLCQFAAARRALKEDGFYGNSRLGSGDADLLVADVKVFVDSRTRLRVHNAHRLLVRIGSHSGEGSKCIILELVHLLQEWPQSGAVNLASEHEDLSVRDERALSSLHAWSGLIMRGLKGKHSFVTLLAEALRKIDLTHPMAHATCTMLLRPLSTLTRSFVTHRVRRLLKKRNHSSTVPGDAGAVEGSQTQSLLQRT</sequence>
<accession>D0N9A6</accession>
<dbReference type="InterPro" id="IPR015940">
    <property type="entry name" value="UBA"/>
</dbReference>
<evidence type="ECO:0000259" key="2">
    <source>
        <dbReference type="PROSITE" id="PS50030"/>
    </source>
</evidence>
<proteinExistence type="predicted"/>